<dbReference type="InterPro" id="IPR036571">
    <property type="entry name" value="MECDP_synthase_sf"/>
</dbReference>
<evidence type="ECO:0000259" key="9">
    <source>
        <dbReference type="Pfam" id="PF02542"/>
    </source>
</evidence>
<feature type="binding site" evidence="7">
    <location>
        <position position="42"/>
    </location>
    <ligand>
        <name>a divalent metal cation</name>
        <dbReference type="ChEBI" id="CHEBI:60240"/>
    </ligand>
</feature>
<sequence length="162" mass="16918">MRVGIGYDIHPLAAGRKLMLGGVDIEHRKGLSGHSDADALVHALCDALLGAANLGDLGVHFPDTEEFEGAAGADLLAAVVRLVAEKGWTIVNADCIVHAERPRLSPYRERMAGAMAAAMGVSPDRISVKFTRGEGLGPVGREEAIAASAVVLVAREDGKGMR</sequence>
<dbReference type="CDD" id="cd00554">
    <property type="entry name" value="MECDP_synthase"/>
    <property type="match status" value="1"/>
</dbReference>
<keyword evidence="5 7" id="KW-0414">Isoprene biosynthesis</keyword>
<dbReference type="GO" id="GO:0008685">
    <property type="term" value="F:2-C-methyl-D-erythritol 2,4-cyclodiphosphate synthase activity"/>
    <property type="evidence" value="ECO:0007669"/>
    <property type="project" value="UniProtKB-UniRule"/>
</dbReference>
<evidence type="ECO:0000313" key="10">
    <source>
        <dbReference type="EMBL" id="HER43957.1"/>
    </source>
</evidence>
<comment type="function">
    <text evidence="7">Involved in the biosynthesis of isopentenyl diphosphate (IPP) and dimethylallyl diphosphate (DMAPP), two major building blocks of isoprenoid compounds. Catalyzes the conversion of 4-diphosphocytidyl-2-C-methyl-D-erythritol 2-phosphate (CDP-ME2P) to 2-C-methyl-D-erythritol 2,4-cyclodiphosphate (ME-CPP) with a corresponding release of cytidine 5-monophosphate (CMP).</text>
</comment>
<evidence type="ECO:0000256" key="3">
    <source>
        <dbReference type="ARBA" id="ARBA00012579"/>
    </source>
</evidence>
<name>A0A7V2AVF4_UNCEI</name>
<dbReference type="PANTHER" id="PTHR43181:SF1">
    <property type="entry name" value="2-C-METHYL-D-ERYTHRITOL 2,4-CYCLODIPHOSPHATE SYNTHASE, CHLOROPLASTIC"/>
    <property type="match status" value="1"/>
</dbReference>
<dbReference type="Gene3D" id="3.30.1330.50">
    <property type="entry name" value="2-C-methyl-D-erythritol 2,4-cyclodiphosphate synthase"/>
    <property type="match status" value="1"/>
</dbReference>
<feature type="domain" description="2-C-methyl-D-erythritol 2,4-cyclodiphosphate synthase" evidence="9">
    <location>
        <begin position="1"/>
        <end position="153"/>
    </location>
</feature>
<dbReference type="PROSITE" id="PS01350">
    <property type="entry name" value="ISPF"/>
    <property type="match status" value="1"/>
</dbReference>
<accession>A0A7V2AVF4</accession>
<dbReference type="EC" id="4.6.1.12" evidence="3 7"/>
<dbReference type="SUPFAM" id="SSF69765">
    <property type="entry name" value="IpsF-like"/>
    <property type="match status" value="1"/>
</dbReference>
<comment type="subunit">
    <text evidence="7">Homotrimer.</text>
</comment>
<dbReference type="InterPro" id="IPR020555">
    <property type="entry name" value="MECDP_synthase_CS"/>
</dbReference>
<comment type="pathway">
    <text evidence="2 7">Isoprenoid biosynthesis; isopentenyl diphosphate biosynthesis via DXP pathway; isopentenyl diphosphate from 1-deoxy-D-xylulose 5-phosphate: step 4/6.</text>
</comment>
<feature type="binding site" evidence="7">
    <location>
        <position position="10"/>
    </location>
    <ligand>
        <name>a divalent metal cation</name>
        <dbReference type="ChEBI" id="CHEBI:60240"/>
    </ligand>
</feature>
<evidence type="ECO:0000256" key="4">
    <source>
        <dbReference type="ARBA" id="ARBA00022723"/>
    </source>
</evidence>
<dbReference type="HAMAP" id="MF_00107">
    <property type="entry name" value="IspF"/>
    <property type="match status" value="1"/>
</dbReference>
<evidence type="ECO:0000256" key="6">
    <source>
        <dbReference type="ARBA" id="ARBA00023239"/>
    </source>
</evidence>
<comment type="caution">
    <text evidence="10">The sequence shown here is derived from an EMBL/GenBank/DDBJ whole genome shotgun (WGS) entry which is preliminary data.</text>
</comment>
<keyword evidence="4 7" id="KW-0479">Metal-binding</keyword>
<evidence type="ECO:0000256" key="2">
    <source>
        <dbReference type="ARBA" id="ARBA00004709"/>
    </source>
</evidence>
<feature type="binding site" evidence="7">
    <location>
        <begin position="56"/>
        <end position="58"/>
    </location>
    <ligand>
        <name>4-CDP-2-C-methyl-D-erythritol 2-phosphate</name>
        <dbReference type="ChEBI" id="CHEBI:57919"/>
    </ligand>
</feature>
<dbReference type="PANTHER" id="PTHR43181">
    <property type="entry name" value="2-C-METHYL-D-ERYTHRITOL 2,4-CYCLODIPHOSPHATE SYNTHASE, CHLOROPLASTIC"/>
    <property type="match status" value="1"/>
</dbReference>
<evidence type="ECO:0000256" key="7">
    <source>
        <dbReference type="HAMAP-Rule" id="MF_00107"/>
    </source>
</evidence>
<feature type="binding site" evidence="7">
    <location>
        <begin position="8"/>
        <end position="10"/>
    </location>
    <ligand>
        <name>4-CDP-2-C-methyl-D-erythritol 2-phosphate</name>
        <dbReference type="ChEBI" id="CHEBI:57919"/>
    </ligand>
</feature>
<feature type="binding site" evidence="7">
    <location>
        <begin position="34"/>
        <end position="35"/>
    </location>
    <ligand>
        <name>4-CDP-2-C-methyl-D-erythritol 2-phosphate</name>
        <dbReference type="ChEBI" id="CHEBI:57919"/>
    </ligand>
</feature>
<dbReference type="AlphaFoldDB" id="A0A7V2AVF4"/>
<feature type="binding site" evidence="7">
    <location>
        <position position="8"/>
    </location>
    <ligand>
        <name>a divalent metal cation</name>
        <dbReference type="ChEBI" id="CHEBI:60240"/>
    </ligand>
</feature>
<comment type="cofactor">
    <cofactor evidence="7">
        <name>a divalent metal cation</name>
        <dbReference type="ChEBI" id="CHEBI:60240"/>
    </cofactor>
    <text evidence="7">Binds 1 divalent metal cation per subunit.</text>
</comment>
<dbReference type="EMBL" id="DSEC01000410">
    <property type="protein sequence ID" value="HER43957.1"/>
    <property type="molecule type" value="Genomic_DNA"/>
</dbReference>
<dbReference type="GO" id="GO:0046872">
    <property type="term" value="F:metal ion binding"/>
    <property type="evidence" value="ECO:0007669"/>
    <property type="project" value="UniProtKB-KW"/>
</dbReference>
<dbReference type="InterPro" id="IPR003526">
    <property type="entry name" value="MECDP_synthase"/>
</dbReference>
<dbReference type="UniPathway" id="UPA00056">
    <property type="reaction ID" value="UER00095"/>
</dbReference>
<dbReference type="Pfam" id="PF02542">
    <property type="entry name" value="YgbB"/>
    <property type="match status" value="1"/>
</dbReference>
<evidence type="ECO:0000256" key="8">
    <source>
        <dbReference type="RuleBase" id="RU004395"/>
    </source>
</evidence>
<comment type="catalytic activity">
    <reaction evidence="1 7 8">
        <text>4-CDP-2-C-methyl-D-erythritol 2-phosphate = 2-C-methyl-D-erythritol 2,4-cyclic diphosphate + CMP</text>
        <dbReference type="Rhea" id="RHEA:23864"/>
        <dbReference type="ChEBI" id="CHEBI:57919"/>
        <dbReference type="ChEBI" id="CHEBI:58483"/>
        <dbReference type="ChEBI" id="CHEBI:60377"/>
        <dbReference type="EC" id="4.6.1.12"/>
    </reaction>
</comment>
<dbReference type="GO" id="GO:0019288">
    <property type="term" value="P:isopentenyl diphosphate biosynthetic process, methylerythritol 4-phosphate pathway"/>
    <property type="evidence" value="ECO:0007669"/>
    <property type="project" value="UniProtKB-UniRule"/>
</dbReference>
<feature type="binding site" evidence="7">
    <location>
        <position position="141"/>
    </location>
    <ligand>
        <name>4-CDP-2-C-methyl-D-erythritol 2-phosphate</name>
        <dbReference type="ChEBI" id="CHEBI:57919"/>
    </ligand>
</feature>
<reference evidence="10" key="1">
    <citation type="journal article" date="2020" name="mSystems">
        <title>Genome- and Community-Level Interaction Insights into Carbon Utilization and Element Cycling Functions of Hydrothermarchaeota in Hydrothermal Sediment.</title>
        <authorList>
            <person name="Zhou Z."/>
            <person name="Liu Y."/>
            <person name="Xu W."/>
            <person name="Pan J."/>
            <person name="Luo Z.H."/>
            <person name="Li M."/>
        </authorList>
    </citation>
    <scope>NUCLEOTIDE SEQUENCE [LARGE SCALE GENOMIC DNA]</scope>
    <source>
        <strain evidence="10">SpSt-1233</strain>
    </source>
</reference>
<evidence type="ECO:0000256" key="5">
    <source>
        <dbReference type="ARBA" id="ARBA00023229"/>
    </source>
</evidence>
<feature type="site" description="Transition state stabilizer" evidence="7">
    <location>
        <position position="34"/>
    </location>
</feature>
<comment type="similarity">
    <text evidence="7 8">Belongs to the IspF family.</text>
</comment>
<dbReference type="NCBIfam" id="TIGR00151">
    <property type="entry name" value="ispF"/>
    <property type="match status" value="1"/>
</dbReference>
<organism evidence="10">
    <name type="scientific">Eiseniibacteriota bacterium</name>
    <dbReference type="NCBI Taxonomy" id="2212470"/>
    <lineage>
        <taxon>Bacteria</taxon>
        <taxon>Candidatus Eiseniibacteriota</taxon>
    </lineage>
</organism>
<evidence type="ECO:0000256" key="1">
    <source>
        <dbReference type="ARBA" id="ARBA00000200"/>
    </source>
</evidence>
<proteinExistence type="inferred from homology"/>
<gene>
    <name evidence="7" type="primary">ispF</name>
    <name evidence="10" type="ORF">ENO08_05810</name>
</gene>
<feature type="binding site" evidence="7">
    <location>
        <begin position="61"/>
        <end position="65"/>
    </location>
    <ligand>
        <name>4-CDP-2-C-methyl-D-erythritol 2-phosphate</name>
        <dbReference type="ChEBI" id="CHEBI:57919"/>
    </ligand>
</feature>
<comment type="caution">
    <text evidence="7">Lacks conserved residue(s) required for the propagation of feature annotation.</text>
</comment>
<protein>
    <recommendedName>
        <fullName evidence="3 7">2-C-methyl-D-erythritol 2,4-cyclodiphosphate synthase</fullName>
        <shortName evidence="7">MECDP-synthase</shortName>
        <shortName evidence="7">MECPP-synthase</shortName>
        <shortName evidence="7">MECPS</shortName>
        <ecNumber evidence="3 7">4.6.1.12</ecNumber>
    </recommendedName>
</protein>
<keyword evidence="6 7" id="KW-0456">Lyase</keyword>
<dbReference type="GO" id="GO:0016114">
    <property type="term" value="P:terpenoid biosynthetic process"/>
    <property type="evidence" value="ECO:0007669"/>
    <property type="project" value="InterPro"/>
</dbReference>
<dbReference type="Proteomes" id="UP000886069">
    <property type="component" value="Unassembled WGS sequence"/>
</dbReference>